<keyword evidence="4" id="KW-1185">Reference proteome</keyword>
<feature type="domain" description="N-acyl amino acid synthase FeeM catalytic core" evidence="2">
    <location>
        <begin position="85"/>
        <end position="234"/>
    </location>
</feature>
<evidence type="ECO:0000313" key="4">
    <source>
        <dbReference type="Proteomes" id="UP000009374"/>
    </source>
</evidence>
<dbReference type="InterPro" id="IPR016181">
    <property type="entry name" value="Acyl_CoA_acyltransferase"/>
</dbReference>
<dbReference type="InterPro" id="IPR054597">
    <property type="entry name" value="FeeM_cat"/>
</dbReference>
<accession>C6HYQ3</accession>
<name>C6HYQ3_9BACT</name>
<gene>
    <name evidence="3" type="ORF">UBAL3_94240130</name>
</gene>
<dbReference type="SUPFAM" id="SSF55729">
    <property type="entry name" value="Acyl-CoA N-acyltransferases (Nat)"/>
    <property type="match status" value="1"/>
</dbReference>
<dbReference type="EMBL" id="GG693878">
    <property type="protein sequence ID" value="EES52338.1"/>
    <property type="molecule type" value="Genomic_DNA"/>
</dbReference>
<dbReference type="Proteomes" id="UP000009374">
    <property type="component" value="Unassembled WGS sequence"/>
</dbReference>
<organism evidence="3 4">
    <name type="scientific">Leptospirillum ferrodiazotrophum</name>
    <dbReference type="NCBI Taxonomy" id="412449"/>
    <lineage>
        <taxon>Bacteria</taxon>
        <taxon>Pseudomonadati</taxon>
        <taxon>Nitrospirota</taxon>
        <taxon>Nitrospiria</taxon>
        <taxon>Nitrospirales</taxon>
        <taxon>Nitrospiraceae</taxon>
        <taxon>Leptospirillum</taxon>
    </lineage>
</organism>
<feature type="region of interest" description="Disordered" evidence="1">
    <location>
        <begin position="1"/>
        <end position="26"/>
    </location>
</feature>
<protein>
    <recommendedName>
        <fullName evidence="2">N-acyl amino acid synthase FeeM catalytic core domain-containing protein</fullName>
    </recommendedName>
</protein>
<evidence type="ECO:0000313" key="3">
    <source>
        <dbReference type="EMBL" id="EES52338.1"/>
    </source>
</evidence>
<proteinExistence type="predicted"/>
<evidence type="ECO:0000256" key="1">
    <source>
        <dbReference type="SAM" id="MobiDB-lite"/>
    </source>
</evidence>
<dbReference type="Gene3D" id="3.40.630.30">
    <property type="match status" value="1"/>
</dbReference>
<evidence type="ECO:0000259" key="2">
    <source>
        <dbReference type="Pfam" id="PF21926"/>
    </source>
</evidence>
<sequence>MSADKHPPVPPSEIATTEEDLIHSPDSAEDETIATFFASVPRTEPLVPLSLNAEGVPLAPEAVHRVDRQQFWVRVADTRERREQAGLLVDRMYAWRGYTHNNIIRETPHTITLVSYGRDGQVIGTVTINMDVPGETLLAEETYPEKIQELRGRGRRVAEFNGLAIDPGVKSKLVIARLFHIAMMYPYGSFGYTDCVIEVSSSHARFYERMLEFDRLGEGKICPRVNNESILMHKDFSEAAARIEQVGGLMEKSGDHSLYAYGFSPKDAEGILGRLQRMQFSPEMAPG</sequence>
<reference evidence="3 4" key="1">
    <citation type="journal article" date="2009" name="Appl. Environ. Microbiol.">
        <title>Community genomic and proteomic analyses of chemoautotrophic iron-oxidizing "Leptospirillum rubarum" (Group II) and "Leptospirillum ferrodiazotrophum" (Group III) bacteria in acid mine drainage biofilms.</title>
        <authorList>
            <person name="Goltsman D.S."/>
            <person name="Denef V.J."/>
            <person name="Singer S.W."/>
            <person name="VerBerkmoes N.C."/>
            <person name="Lefsrud M."/>
            <person name="Mueller R.S."/>
            <person name="Dick G.J."/>
            <person name="Sun C.L."/>
            <person name="Wheeler K.E."/>
            <person name="Zemla A."/>
            <person name="Baker B.J."/>
            <person name="Hauser L."/>
            <person name="Land M."/>
            <person name="Shah M.B."/>
            <person name="Thelen M.P."/>
            <person name="Hettich R.L."/>
            <person name="Banfield J.F."/>
        </authorList>
    </citation>
    <scope>NUCLEOTIDE SEQUENCE [LARGE SCALE GENOMIC DNA]</scope>
</reference>
<dbReference type="Pfam" id="PF21926">
    <property type="entry name" value="FeeM"/>
    <property type="match status" value="1"/>
</dbReference>
<dbReference type="AlphaFoldDB" id="C6HYQ3"/>